<evidence type="ECO:0000313" key="9">
    <source>
        <dbReference type="EMBL" id="GLR64684.1"/>
    </source>
</evidence>
<protein>
    <submittedName>
        <fullName evidence="9">Biopolymer transporter ExbD</fullName>
    </submittedName>
</protein>
<comment type="subcellular location">
    <subcellularLocation>
        <location evidence="1">Cell membrane</location>
        <topology evidence="1">Single-pass membrane protein</topology>
    </subcellularLocation>
    <subcellularLocation>
        <location evidence="7">Cell membrane</location>
        <topology evidence="7">Single-pass type II membrane protein</topology>
    </subcellularLocation>
</comment>
<gene>
    <name evidence="9" type="ORF">GCM10007878_21220</name>
</gene>
<reference evidence="10" key="1">
    <citation type="journal article" date="2019" name="Int. J. Syst. Evol. Microbiol.">
        <title>The Global Catalogue of Microorganisms (GCM) 10K type strain sequencing project: providing services to taxonomists for standard genome sequencing and annotation.</title>
        <authorList>
            <consortium name="The Broad Institute Genomics Platform"/>
            <consortium name="The Broad Institute Genome Sequencing Center for Infectious Disease"/>
            <person name="Wu L."/>
            <person name="Ma J."/>
        </authorList>
    </citation>
    <scope>NUCLEOTIDE SEQUENCE [LARGE SCALE GENOMIC DNA]</scope>
    <source>
        <strain evidence="10">NBRC 100033</strain>
    </source>
</reference>
<proteinExistence type="inferred from homology"/>
<evidence type="ECO:0000256" key="3">
    <source>
        <dbReference type="ARBA" id="ARBA00022475"/>
    </source>
</evidence>
<comment type="similarity">
    <text evidence="2 7">Belongs to the ExbD/TolR family.</text>
</comment>
<keyword evidence="6 8" id="KW-0472">Membrane</keyword>
<feature type="transmembrane region" description="Helical" evidence="8">
    <location>
        <begin position="12"/>
        <end position="31"/>
    </location>
</feature>
<evidence type="ECO:0000256" key="5">
    <source>
        <dbReference type="ARBA" id="ARBA00022989"/>
    </source>
</evidence>
<evidence type="ECO:0000313" key="10">
    <source>
        <dbReference type="Proteomes" id="UP001156682"/>
    </source>
</evidence>
<evidence type="ECO:0000256" key="1">
    <source>
        <dbReference type="ARBA" id="ARBA00004162"/>
    </source>
</evidence>
<keyword evidence="10" id="KW-1185">Reference proteome</keyword>
<organism evidence="9 10">
    <name type="scientific">Marinospirillum insulare</name>
    <dbReference type="NCBI Taxonomy" id="217169"/>
    <lineage>
        <taxon>Bacteria</taxon>
        <taxon>Pseudomonadati</taxon>
        <taxon>Pseudomonadota</taxon>
        <taxon>Gammaproteobacteria</taxon>
        <taxon>Oceanospirillales</taxon>
        <taxon>Oceanospirillaceae</taxon>
        <taxon>Marinospirillum</taxon>
    </lineage>
</organism>
<dbReference type="PANTHER" id="PTHR30558:SF3">
    <property type="entry name" value="BIOPOLYMER TRANSPORT PROTEIN EXBD-RELATED"/>
    <property type="match status" value="1"/>
</dbReference>
<dbReference type="EMBL" id="BSOR01000037">
    <property type="protein sequence ID" value="GLR64684.1"/>
    <property type="molecule type" value="Genomic_DNA"/>
</dbReference>
<accession>A0ABQ5ZXG8</accession>
<comment type="caution">
    <text evidence="9">The sequence shown here is derived from an EMBL/GenBank/DDBJ whole genome shotgun (WGS) entry which is preliminary data.</text>
</comment>
<evidence type="ECO:0000256" key="7">
    <source>
        <dbReference type="RuleBase" id="RU003879"/>
    </source>
</evidence>
<evidence type="ECO:0000256" key="8">
    <source>
        <dbReference type="SAM" id="Phobius"/>
    </source>
</evidence>
<evidence type="ECO:0000256" key="6">
    <source>
        <dbReference type="ARBA" id="ARBA00023136"/>
    </source>
</evidence>
<evidence type="ECO:0000256" key="2">
    <source>
        <dbReference type="ARBA" id="ARBA00005811"/>
    </source>
</evidence>
<sequence>MQFKRQPLEAADVNITPLIDVVFLLLIFFMVSTRLPDQALNLQLPTASTAETQPEALPEISVLSLYADGSILFNEQTPTSLETLEAQLNEQLQNNPEAIQALLIQAENTTHHQNIVSALDLARRLGIEKVRIATQPLELK</sequence>
<dbReference type="Pfam" id="PF02472">
    <property type="entry name" value="ExbD"/>
    <property type="match status" value="1"/>
</dbReference>
<dbReference type="PANTHER" id="PTHR30558">
    <property type="entry name" value="EXBD MEMBRANE COMPONENT OF PMF-DRIVEN MACROMOLECULE IMPORT SYSTEM"/>
    <property type="match status" value="1"/>
</dbReference>
<keyword evidence="4 7" id="KW-0812">Transmembrane</keyword>
<keyword evidence="7" id="KW-0653">Protein transport</keyword>
<evidence type="ECO:0000256" key="4">
    <source>
        <dbReference type="ARBA" id="ARBA00022692"/>
    </source>
</evidence>
<keyword evidence="7" id="KW-0813">Transport</keyword>
<dbReference type="Gene3D" id="3.30.420.270">
    <property type="match status" value="1"/>
</dbReference>
<dbReference type="Proteomes" id="UP001156682">
    <property type="component" value="Unassembled WGS sequence"/>
</dbReference>
<dbReference type="RefSeq" id="WP_027851152.1">
    <property type="nucleotide sequence ID" value="NZ_BSOR01000037.1"/>
</dbReference>
<keyword evidence="3" id="KW-1003">Cell membrane</keyword>
<dbReference type="InterPro" id="IPR003400">
    <property type="entry name" value="ExbD"/>
</dbReference>
<keyword evidence="5 8" id="KW-1133">Transmembrane helix</keyword>
<name>A0ABQ5ZXG8_9GAMM</name>